<dbReference type="AlphaFoldDB" id="A0A6B2LJN7"/>
<dbReference type="InterPro" id="IPR001806">
    <property type="entry name" value="Small_GTPase"/>
</dbReference>
<feature type="region of interest" description="Disordered" evidence="3">
    <location>
        <begin position="1"/>
        <end position="22"/>
    </location>
</feature>
<sequence length="176" mass="19698">MMGLTKLDGLKEGEVQSPQTDQVPTMLKGTLTLHHNGKDIIFHDTSAHKDHIRIRQSTYETSSVVLCLFSVDSTPSFSSTRNNWEAEIQHYAKGTPWLLIGNKIDLRESTEDCIATPAGQQRAKELNVPYMECSAWNGEGLEEIVAKISTYDQVEVEEEPDFLSTGKPKSTRCDIL</sequence>
<evidence type="ECO:0000313" key="4">
    <source>
        <dbReference type="EMBL" id="NDV37329.1"/>
    </source>
</evidence>
<keyword evidence="2" id="KW-0342">GTP-binding</keyword>
<dbReference type="EMBL" id="GIBP01008360">
    <property type="protein sequence ID" value="NDV37329.1"/>
    <property type="molecule type" value="Transcribed_RNA"/>
</dbReference>
<name>A0A6B2LJN7_9EUKA</name>
<dbReference type="PROSITE" id="PS51419">
    <property type="entry name" value="RAB"/>
    <property type="match status" value="1"/>
</dbReference>
<dbReference type="PANTHER" id="PTHR24072">
    <property type="entry name" value="RHO FAMILY GTPASE"/>
    <property type="match status" value="1"/>
</dbReference>
<keyword evidence="1" id="KW-0547">Nucleotide-binding</keyword>
<evidence type="ECO:0000256" key="2">
    <source>
        <dbReference type="ARBA" id="ARBA00023134"/>
    </source>
</evidence>
<organism evidence="4">
    <name type="scientific">Arcella intermedia</name>
    <dbReference type="NCBI Taxonomy" id="1963864"/>
    <lineage>
        <taxon>Eukaryota</taxon>
        <taxon>Amoebozoa</taxon>
        <taxon>Tubulinea</taxon>
        <taxon>Elardia</taxon>
        <taxon>Arcellinida</taxon>
        <taxon>Sphaerothecina</taxon>
        <taxon>Arcellidae</taxon>
        <taxon>Arcella</taxon>
    </lineage>
</organism>
<dbReference type="SUPFAM" id="SSF52540">
    <property type="entry name" value="P-loop containing nucleoside triphosphate hydrolases"/>
    <property type="match status" value="1"/>
</dbReference>
<dbReference type="GO" id="GO:0005525">
    <property type="term" value="F:GTP binding"/>
    <property type="evidence" value="ECO:0007669"/>
    <property type="project" value="UniProtKB-KW"/>
</dbReference>
<proteinExistence type="predicted"/>
<dbReference type="Pfam" id="PF00071">
    <property type="entry name" value="Ras"/>
    <property type="match status" value="1"/>
</dbReference>
<reference evidence="4" key="1">
    <citation type="journal article" date="2020" name="J. Eukaryot. Microbiol.">
        <title>De novo Sequencing, Assembly and Annotation of the Transcriptome for the Free-Living Testate Amoeba Arcella intermedia.</title>
        <authorList>
            <person name="Ribeiro G.M."/>
            <person name="Porfirio-Sousa A.L."/>
            <person name="Maurer-Alcala X.X."/>
            <person name="Katz L.A."/>
            <person name="Lahr D.J.G."/>
        </authorList>
    </citation>
    <scope>NUCLEOTIDE SEQUENCE</scope>
</reference>
<dbReference type="Gene3D" id="3.40.50.300">
    <property type="entry name" value="P-loop containing nucleotide triphosphate hydrolases"/>
    <property type="match status" value="1"/>
</dbReference>
<dbReference type="GO" id="GO:0007264">
    <property type="term" value="P:small GTPase-mediated signal transduction"/>
    <property type="evidence" value="ECO:0007669"/>
    <property type="project" value="InterPro"/>
</dbReference>
<dbReference type="InterPro" id="IPR027417">
    <property type="entry name" value="P-loop_NTPase"/>
</dbReference>
<dbReference type="SMART" id="SM00174">
    <property type="entry name" value="RHO"/>
    <property type="match status" value="1"/>
</dbReference>
<dbReference type="GO" id="GO:0003924">
    <property type="term" value="F:GTPase activity"/>
    <property type="evidence" value="ECO:0007669"/>
    <property type="project" value="InterPro"/>
</dbReference>
<evidence type="ECO:0000256" key="3">
    <source>
        <dbReference type="SAM" id="MobiDB-lite"/>
    </source>
</evidence>
<dbReference type="SMART" id="SM00175">
    <property type="entry name" value="RAB"/>
    <property type="match status" value="1"/>
</dbReference>
<protein>
    <submittedName>
        <fullName evidence="4">Uncharacterized protein</fullName>
    </submittedName>
</protein>
<accession>A0A6B2LJN7</accession>
<dbReference type="PROSITE" id="PS51421">
    <property type="entry name" value="RAS"/>
    <property type="match status" value="1"/>
</dbReference>
<evidence type="ECO:0000256" key="1">
    <source>
        <dbReference type="ARBA" id="ARBA00022741"/>
    </source>
</evidence>
<dbReference type="InterPro" id="IPR003578">
    <property type="entry name" value="Small_GTPase_Rho"/>
</dbReference>